<evidence type="ECO:0000313" key="2">
    <source>
        <dbReference type="Proteomes" id="UP000215355"/>
    </source>
</evidence>
<dbReference type="PROSITE" id="PS51257">
    <property type="entry name" value="PROKAR_LIPOPROTEIN"/>
    <property type="match status" value="1"/>
</dbReference>
<sequence>MKRTRFLTFMMLPIFVVSCQKKSIVPETENEITTTVSGLGEKLENPYSLPNMKKAIQLLMSVAPQADYPDGNSLEPTHLYVRFLPKDQDDVLLLEKDSTLIYDPVPFGYEN</sequence>
<organism evidence="1 2">
    <name type="scientific">Sphingobacterium mizutaii</name>
    <dbReference type="NCBI Taxonomy" id="1010"/>
    <lineage>
        <taxon>Bacteria</taxon>
        <taxon>Pseudomonadati</taxon>
        <taxon>Bacteroidota</taxon>
        <taxon>Sphingobacteriia</taxon>
        <taxon>Sphingobacteriales</taxon>
        <taxon>Sphingobacteriaceae</taxon>
        <taxon>Sphingobacterium</taxon>
    </lineage>
</organism>
<protein>
    <submittedName>
        <fullName evidence="1">Uncharacterized protein</fullName>
    </submittedName>
</protein>
<dbReference type="AlphaFoldDB" id="A0AAJ5BZR6"/>
<gene>
    <name evidence="1" type="ORF">SAMEA4412673_01500</name>
</gene>
<dbReference type="Proteomes" id="UP000215355">
    <property type="component" value="Chromosome 1"/>
</dbReference>
<dbReference type="KEGG" id="smiz:4412673_01500"/>
<name>A0AAJ5BZR6_9SPHI</name>
<accession>A0AAJ5BZR6</accession>
<proteinExistence type="predicted"/>
<dbReference type="RefSeq" id="WP_139185410.1">
    <property type="nucleotide sequence ID" value="NZ_FNGK01000001.1"/>
</dbReference>
<reference evidence="1 2" key="1">
    <citation type="submission" date="2017-06" db="EMBL/GenBank/DDBJ databases">
        <authorList>
            <consortium name="Pathogen Informatics"/>
        </authorList>
    </citation>
    <scope>NUCLEOTIDE SEQUENCE [LARGE SCALE GENOMIC DNA]</scope>
    <source>
        <strain evidence="1 2">NCTC12149</strain>
    </source>
</reference>
<evidence type="ECO:0000313" key="1">
    <source>
        <dbReference type="EMBL" id="SNV48179.1"/>
    </source>
</evidence>
<dbReference type="EMBL" id="LT906468">
    <property type="protein sequence ID" value="SNV48179.1"/>
    <property type="molecule type" value="Genomic_DNA"/>
</dbReference>